<dbReference type="PROSITE" id="PS50267">
    <property type="entry name" value="NA_NEUROTRAN_SYMP_3"/>
    <property type="match status" value="1"/>
</dbReference>
<comment type="subcellular location">
    <subcellularLocation>
        <location evidence="1">Membrane</location>
        <topology evidence="1">Multi-pass membrane protein</topology>
    </subcellularLocation>
</comment>
<dbReference type="AlphaFoldDB" id="A0ABD2QCD5"/>
<dbReference type="Pfam" id="PF00209">
    <property type="entry name" value="SNF"/>
    <property type="match status" value="1"/>
</dbReference>
<feature type="transmembrane region" description="Helical" evidence="7">
    <location>
        <begin position="42"/>
        <end position="66"/>
    </location>
</feature>
<keyword evidence="6" id="KW-1015">Disulfide bond</keyword>
<evidence type="ECO:0000256" key="5">
    <source>
        <dbReference type="ARBA" id="ARBA00023136"/>
    </source>
</evidence>
<dbReference type="EMBL" id="JBJKFK010000415">
    <property type="protein sequence ID" value="KAL3317193.1"/>
    <property type="molecule type" value="Genomic_DNA"/>
</dbReference>
<keyword evidence="9" id="KW-1185">Reference proteome</keyword>
<proteinExistence type="predicted"/>
<feature type="disulfide bond" evidence="6">
    <location>
        <begin position="79"/>
        <end position="88"/>
    </location>
</feature>
<evidence type="ECO:0000256" key="6">
    <source>
        <dbReference type="PIRSR" id="PIRSR600175-2"/>
    </source>
</evidence>
<evidence type="ECO:0000256" key="2">
    <source>
        <dbReference type="ARBA" id="ARBA00022448"/>
    </source>
</evidence>
<gene>
    <name evidence="8" type="ORF">Ciccas_004146</name>
</gene>
<dbReference type="PANTHER" id="PTHR11616">
    <property type="entry name" value="SODIUM/CHLORIDE DEPENDENT TRANSPORTER"/>
    <property type="match status" value="1"/>
</dbReference>
<sequence length="254" mass="28840">MLTLIFGGIPTLFLELLIGQTFSIGGLGVWKLCPLFKGVGYAAILMAFWLSIYYIVILAYALFYLFNSFVIGPLPWASCDNPWNKGCCTNNISCTNASEFGFSYATHLPRDLLSFANDSKIPILDALKNDSFVKAVQFCQKCKEQKNSETEYWKYYVLEESKGIDEPGSMRWPLAGCLLLAWVLCYFCIWRGVKWTGKVVYFTALFPYALLICLFFRGITLPGAMEGIEFYLKPNMTVLRKSKVSEIPSRWTLV</sequence>
<dbReference type="PRINTS" id="PR00176">
    <property type="entry name" value="NANEUSMPORT"/>
</dbReference>
<organism evidence="8 9">
    <name type="scientific">Cichlidogyrus casuarinus</name>
    <dbReference type="NCBI Taxonomy" id="1844966"/>
    <lineage>
        <taxon>Eukaryota</taxon>
        <taxon>Metazoa</taxon>
        <taxon>Spiralia</taxon>
        <taxon>Lophotrochozoa</taxon>
        <taxon>Platyhelminthes</taxon>
        <taxon>Monogenea</taxon>
        <taxon>Monopisthocotylea</taxon>
        <taxon>Dactylogyridea</taxon>
        <taxon>Ancyrocephalidae</taxon>
        <taxon>Cichlidogyrus</taxon>
    </lineage>
</organism>
<keyword evidence="3 7" id="KW-0812">Transmembrane</keyword>
<keyword evidence="5 7" id="KW-0472">Membrane</keyword>
<keyword evidence="2" id="KW-0813">Transport</keyword>
<evidence type="ECO:0000313" key="8">
    <source>
        <dbReference type="EMBL" id="KAL3317193.1"/>
    </source>
</evidence>
<dbReference type="Proteomes" id="UP001626550">
    <property type="component" value="Unassembled WGS sequence"/>
</dbReference>
<evidence type="ECO:0000256" key="3">
    <source>
        <dbReference type="ARBA" id="ARBA00022692"/>
    </source>
</evidence>
<evidence type="ECO:0000313" key="9">
    <source>
        <dbReference type="Proteomes" id="UP001626550"/>
    </source>
</evidence>
<feature type="transmembrane region" description="Helical" evidence="7">
    <location>
        <begin position="172"/>
        <end position="193"/>
    </location>
</feature>
<feature type="transmembrane region" description="Helical" evidence="7">
    <location>
        <begin position="199"/>
        <end position="216"/>
    </location>
</feature>
<reference evidence="8 9" key="1">
    <citation type="submission" date="2024-11" db="EMBL/GenBank/DDBJ databases">
        <title>Adaptive evolution of stress response genes in parasites aligns with host niche diversity.</title>
        <authorList>
            <person name="Hahn C."/>
            <person name="Resl P."/>
        </authorList>
    </citation>
    <scope>NUCLEOTIDE SEQUENCE [LARGE SCALE GENOMIC DNA]</scope>
    <source>
        <strain evidence="8">EGGRZ-B1_66</strain>
        <tissue evidence="8">Body</tissue>
    </source>
</reference>
<evidence type="ECO:0000256" key="1">
    <source>
        <dbReference type="ARBA" id="ARBA00004141"/>
    </source>
</evidence>
<dbReference type="InterPro" id="IPR000175">
    <property type="entry name" value="Na/ntran_symport"/>
</dbReference>
<keyword evidence="4 7" id="KW-1133">Transmembrane helix</keyword>
<protein>
    <submittedName>
        <fullName evidence="8">Uncharacterized protein</fullName>
    </submittedName>
</protein>
<dbReference type="SUPFAM" id="SSF161070">
    <property type="entry name" value="SNF-like"/>
    <property type="match status" value="1"/>
</dbReference>
<dbReference type="PANTHER" id="PTHR11616:SF265">
    <property type="entry name" value="TRANSPORTER"/>
    <property type="match status" value="1"/>
</dbReference>
<dbReference type="InterPro" id="IPR037272">
    <property type="entry name" value="SNS_sf"/>
</dbReference>
<dbReference type="GO" id="GO:0016020">
    <property type="term" value="C:membrane"/>
    <property type="evidence" value="ECO:0007669"/>
    <property type="project" value="UniProtKB-SubCell"/>
</dbReference>
<evidence type="ECO:0000256" key="7">
    <source>
        <dbReference type="SAM" id="Phobius"/>
    </source>
</evidence>
<feature type="transmembrane region" description="Helical" evidence="7">
    <location>
        <begin position="12"/>
        <end position="30"/>
    </location>
</feature>
<comment type="caution">
    <text evidence="8">The sequence shown here is derived from an EMBL/GenBank/DDBJ whole genome shotgun (WGS) entry which is preliminary data.</text>
</comment>
<name>A0ABD2QCD5_9PLAT</name>
<evidence type="ECO:0000256" key="4">
    <source>
        <dbReference type="ARBA" id="ARBA00022989"/>
    </source>
</evidence>
<accession>A0ABD2QCD5</accession>